<feature type="signal peptide" evidence="1">
    <location>
        <begin position="1"/>
        <end position="23"/>
    </location>
</feature>
<organism evidence="2 3">
    <name type="scientific">Brachybacterium paraconglomeratum</name>
    <dbReference type="NCBI Taxonomy" id="173362"/>
    <lineage>
        <taxon>Bacteria</taxon>
        <taxon>Bacillati</taxon>
        <taxon>Actinomycetota</taxon>
        <taxon>Actinomycetes</taxon>
        <taxon>Micrococcales</taxon>
        <taxon>Dermabacteraceae</taxon>
        <taxon>Brachybacterium</taxon>
    </lineage>
</organism>
<evidence type="ECO:0000313" key="3">
    <source>
        <dbReference type="Proteomes" id="UP000775129"/>
    </source>
</evidence>
<accession>A0A921GNM2</accession>
<evidence type="ECO:0000313" key="2">
    <source>
        <dbReference type="EMBL" id="HJF49707.1"/>
    </source>
</evidence>
<dbReference type="AlphaFoldDB" id="A0A921GNM2"/>
<reference evidence="2" key="2">
    <citation type="submission" date="2021-09" db="EMBL/GenBank/DDBJ databases">
        <authorList>
            <person name="Gilroy R."/>
        </authorList>
    </citation>
    <scope>NUCLEOTIDE SEQUENCE</scope>
    <source>
        <strain evidence="2">1647</strain>
    </source>
</reference>
<gene>
    <name evidence="2" type="ORF">K8W24_07890</name>
</gene>
<feature type="chain" id="PRO_5036711187" evidence="1">
    <location>
        <begin position="24"/>
        <end position="165"/>
    </location>
</feature>
<dbReference type="Proteomes" id="UP000775129">
    <property type="component" value="Unassembled WGS sequence"/>
</dbReference>
<dbReference type="EMBL" id="DYWO01000236">
    <property type="protein sequence ID" value="HJF49707.1"/>
    <property type="molecule type" value="Genomic_DNA"/>
</dbReference>
<sequence length="165" mass="16546">MTKLAPALIGAGGVLAVSDAASAADVSIDEPGLRDGAEYIESIPDAALESEQAFDAWKKENPVVVPRGAVGCGVAVTTAVVSNVFVASKVLKIRAAIKAAGSAKKFADLLITGFKVAKAEGKSNQAAMEFAAKEASAVTGGEGLAAILELLSVAAVAEKCFGVDL</sequence>
<protein>
    <submittedName>
        <fullName evidence="2">Uncharacterized protein</fullName>
    </submittedName>
</protein>
<proteinExistence type="predicted"/>
<evidence type="ECO:0000256" key="1">
    <source>
        <dbReference type="SAM" id="SignalP"/>
    </source>
</evidence>
<keyword evidence="1" id="KW-0732">Signal</keyword>
<comment type="caution">
    <text evidence="2">The sequence shown here is derived from an EMBL/GenBank/DDBJ whole genome shotgun (WGS) entry which is preliminary data.</text>
</comment>
<name>A0A921GNM2_9MICO</name>
<reference evidence="2" key="1">
    <citation type="journal article" date="2021" name="PeerJ">
        <title>Extensive microbial diversity within the chicken gut microbiome revealed by metagenomics and culture.</title>
        <authorList>
            <person name="Gilroy R."/>
            <person name="Ravi A."/>
            <person name="Getino M."/>
            <person name="Pursley I."/>
            <person name="Horton D.L."/>
            <person name="Alikhan N.F."/>
            <person name="Baker D."/>
            <person name="Gharbi K."/>
            <person name="Hall N."/>
            <person name="Watson M."/>
            <person name="Adriaenssens E.M."/>
            <person name="Foster-Nyarko E."/>
            <person name="Jarju S."/>
            <person name="Secka A."/>
            <person name="Antonio M."/>
            <person name="Oren A."/>
            <person name="Chaudhuri R.R."/>
            <person name="La Ragione R."/>
            <person name="Hildebrand F."/>
            <person name="Pallen M.J."/>
        </authorList>
    </citation>
    <scope>NUCLEOTIDE SEQUENCE</scope>
    <source>
        <strain evidence="2">1647</strain>
    </source>
</reference>